<dbReference type="CDD" id="cd00093">
    <property type="entry name" value="HTH_XRE"/>
    <property type="match status" value="1"/>
</dbReference>
<name>A0ABX0XE32_9BACT</name>
<dbReference type="RefSeq" id="WP_168037779.1">
    <property type="nucleotide sequence ID" value="NZ_JAATJH010000004.1"/>
</dbReference>
<proteinExistence type="predicted"/>
<reference evidence="2 3" key="1">
    <citation type="submission" date="2020-03" db="EMBL/GenBank/DDBJ databases">
        <title>Genomic Encyclopedia of Type Strains, Phase IV (KMG-IV): sequencing the most valuable type-strain genomes for metagenomic binning, comparative biology and taxonomic classification.</title>
        <authorList>
            <person name="Goeker M."/>
        </authorList>
    </citation>
    <scope>NUCLEOTIDE SEQUENCE [LARGE SCALE GENOMIC DNA]</scope>
    <source>
        <strain evidence="2 3">DSM 105096</strain>
    </source>
</reference>
<evidence type="ECO:0000259" key="1">
    <source>
        <dbReference type="PROSITE" id="PS50943"/>
    </source>
</evidence>
<accession>A0ABX0XE32</accession>
<dbReference type="PROSITE" id="PS50943">
    <property type="entry name" value="HTH_CROC1"/>
    <property type="match status" value="1"/>
</dbReference>
<dbReference type="InterPro" id="IPR010982">
    <property type="entry name" value="Lambda_DNA-bd_dom_sf"/>
</dbReference>
<protein>
    <submittedName>
        <fullName evidence="2">Transcriptional regulator with XRE-family HTH domain</fullName>
    </submittedName>
</protein>
<dbReference type="Proteomes" id="UP000770785">
    <property type="component" value="Unassembled WGS sequence"/>
</dbReference>
<dbReference type="Pfam" id="PF01381">
    <property type="entry name" value="HTH_3"/>
    <property type="match status" value="1"/>
</dbReference>
<organism evidence="2 3">
    <name type="scientific">Neolewinella antarctica</name>
    <dbReference type="NCBI Taxonomy" id="442734"/>
    <lineage>
        <taxon>Bacteria</taxon>
        <taxon>Pseudomonadati</taxon>
        <taxon>Bacteroidota</taxon>
        <taxon>Saprospiria</taxon>
        <taxon>Saprospirales</taxon>
        <taxon>Lewinellaceae</taxon>
        <taxon>Neolewinella</taxon>
    </lineage>
</organism>
<sequence>MAKDKLRQYLNKHAKPAVGWQDLVDDVLNDDRDERRFKTSVNYRVLEYLDRTGMKRQDFAEKAGMLPQALSRILKGKQDLRVSTLLKLEKALGEPLIKVLREPNREENPIIRQPSVVMIVQAEQDSFTQVTGLDGLENLPTSNYPISRVDQLLYGGDPREVSVVDGLRTDLVGAMNLVIHNA</sequence>
<evidence type="ECO:0000313" key="2">
    <source>
        <dbReference type="EMBL" id="NJC27017.1"/>
    </source>
</evidence>
<dbReference type="Gene3D" id="1.10.260.40">
    <property type="entry name" value="lambda repressor-like DNA-binding domains"/>
    <property type="match status" value="1"/>
</dbReference>
<keyword evidence="3" id="KW-1185">Reference proteome</keyword>
<dbReference type="SUPFAM" id="SSF47413">
    <property type="entry name" value="lambda repressor-like DNA-binding domains"/>
    <property type="match status" value="1"/>
</dbReference>
<evidence type="ECO:0000313" key="3">
    <source>
        <dbReference type="Proteomes" id="UP000770785"/>
    </source>
</evidence>
<feature type="domain" description="HTH cro/C1-type" evidence="1">
    <location>
        <begin position="45"/>
        <end position="99"/>
    </location>
</feature>
<dbReference type="InterPro" id="IPR001387">
    <property type="entry name" value="Cro/C1-type_HTH"/>
</dbReference>
<gene>
    <name evidence="2" type="ORF">GGR27_002530</name>
</gene>
<dbReference type="SMART" id="SM00530">
    <property type="entry name" value="HTH_XRE"/>
    <property type="match status" value="1"/>
</dbReference>
<dbReference type="EMBL" id="JAATJH010000004">
    <property type="protein sequence ID" value="NJC27017.1"/>
    <property type="molecule type" value="Genomic_DNA"/>
</dbReference>
<comment type="caution">
    <text evidence="2">The sequence shown here is derived from an EMBL/GenBank/DDBJ whole genome shotgun (WGS) entry which is preliminary data.</text>
</comment>